<evidence type="ECO:0000313" key="1">
    <source>
        <dbReference type="EMBL" id="EFC94396.1"/>
    </source>
</evidence>
<accession>D3AUW1</accession>
<proteinExistence type="predicted"/>
<organism evidence="1 2">
    <name type="scientific">Hungatella hathewayi DSM 13479</name>
    <dbReference type="NCBI Taxonomy" id="566550"/>
    <lineage>
        <taxon>Bacteria</taxon>
        <taxon>Bacillati</taxon>
        <taxon>Bacillota</taxon>
        <taxon>Clostridia</taxon>
        <taxon>Lachnospirales</taxon>
        <taxon>Lachnospiraceae</taxon>
        <taxon>Hungatella</taxon>
    </lineage>
</organism>
<protein>
    <submittedName>
        <fullName evidence="1">Uncharacterized protein</fullName>
    </submittedName>
</protein>
<evidence type="ECO:0000313" key="2">
    <source>
        <dbReference type="Proteomes" id="UP000004968"/>
    </source>
</evidence>
<comment type="caution">
    <text evidence="1">The sequence shown here is derived from an EMBL/GenBank/DDBJ whole genome shotgun (WGS) entry which is preliminary data.</text>
</comment>
<gene>
    <name evidence="1" type="ORF">CLOSTHATH_07431</name>
</gene>
<dbReference type="EMBL" id="ACIO01001147">
    <property type="protein sequence ID" value="EFC94396.1"/>
    <property type="molecule type" value="Genomic_DNA"/>
</dbReference>
<feature type="non-terminal residue" evidence="1">
    <location>
        <position position="1"/>
    </location>
</feature>
<dbReference type="HOGENOM" id="CLU_2799994_0_0_9"/>
<dbReference type="AlphaFoldDB" id="D3AUW1"/>
<sequence length="67" mass="8031">EFSIKIQSTLRRLRNSSALFHLKKIVFYGRMKKNLHTKEVRHSRQPPIGYARVACCLRVNKRYRSIE</sequence>
<name>D3AUW1_9FIRM</name>
<dbReference type="Proteomes" id="UP000004968">
    <property type="component" value="Unassembled WGS sequence"/>
</dbReference>
<reference evidence="1 2" key="1">
    <citation type="submission" date="2010-01" db="EMBL/GenBank/DDBJ databases">
        <authorList>
            <person name="Weinstock G."/>
            <person name="Sodergren E."/>
            <person name="Clifton S."/>
            <person name="Fulton L."/>
            <person name="Fulton B."/>
            <person name="Courtney L."/>
            <person name="Fronick C."/>
            <person name="Harrison M."/>
            <person name="Strong C."/>
            <person name="Farmer C."/>
            <person name="Delahaunty K."/>
            <person name="Markovic C."/>
            <person name="Hall O."/>
            <person name="Minx P."/>
            <person name="Tomlinson C."/>
            <person name="Mitreva M."/>
            <person name="Nelson J."/>
            <person name="Hou S."/>
            <person name="Wollam A."/>
            <person name="Pepin K.H."/>
            <person name="Johnson M."/>
            <person name="Bhonagiri V."/>
            <person name="Nash W.E."/>
            <person name="Warren W."/>
            <person name="Chinwalla A."/>
            <person name="Mardis E.R."/>
            <person name="Wilson R.K."/>
        </authorList>
    </citation>
    <scope>NUCLEOTIDE SEQUENCE [LARGE SCALE GENOMIC DNA]</scope>
    <source>
        <strain evidence="1 2">DSM 13479</strain>
    </source>
</reference>